<dbReference type="InterPro" id="IPR001107">
    <property type="entry name" value="Band_7"/>
</dbReference>
<comment type="function">
    <text evidence="3">HflC and HflK could encode or regulate a protease.</text>
</comment>
<dbReference type="EMBL" id="QGKL01000044">
    <property type="protein sequence ID" value="PWQ92973.1"/>
    <property type="molecule type" value="Genomic_DNA"/>
</dbReference>
<dbReference type="InterPro" id="IPR036013">
    <property type="entry name" value="Band_7/SPFH_dom_sf"/>
</dbReference>
<dbReference type="AlphaFoldDB" id="A0A317C6E1"/>
<proteinExistence type="inferred from homology"/>
<keyword evidence="7" id="KW-1185">Reference proteome</keyword>
<dbReference type="GO" id="GO:0006508">
    <property type="term" value="P:proteolysis"/>
    <property type="evidence" value="ECO:0007669"/>
    <property type="project" value="UniProtKB-KW"/>
</dbReference>
<dbReference type="Pfam" id="PF01145">
    <property type="entry name" value="Band_7"/>
    <property type="match status" value="1"/>
</dbReference>
<dbReference type="RefSeq" id="WP_109826974.1">
    <property type="nucleotide sequence ID" value="NZ_QGKL01000044.1"/>
</dbReference>
<feature type="region of interest" description="Disordered" evidence="4">
    <location>
        <begin position="1"/>
        <end position="31"/>
    </location>
</feature>
<evidence type="ECO:0000313" key="6">
    <source>
        <dbReference type="EMBL" id="PWQ92973.1"/>
    </source>
</evidence>
<evidence type="ECO:0000256" key="3">
    <source>
        <dbReference type="RuleBase" id="RU364113"/>
    </source>
</evidence>
<evidence type="ECO:0000259" key="5">
    <source>
        <dbReference type="SMART" id="SM00244"/>
    </source>
</evidence>
<accession>A0A317C6E1</accession>
<dbReference type="SUPFAM" id="SSF117892">
    <property type="entry name" value="Band 7/SPFH domain"/>
    <property type="match status" value="1"/>
</dbReference>
<evidence type="ECO:0000313" key="7">
    <source>
        <dbReference type="Proteomes" id="UP000245506"/>
    </source>
</evidence>
<sequence length="405" mass="44362">MPWNEPGGNKDKDPWSSKPSRESSSSDSIENTIQKMNDKLSQLFGGGSSNNNDGDGSNGGPGINLNVVIGLAAAALVLWLFTGFYTVDSAQRGVELRFGQYNKTTMPGLNWKLPYPIDTVEKVDVDRNRTAKDSGGVTHMLTKDENIISIDVSVQYNVKNPENYLFNVWLADYEQNQVSGTIYNVMRSAVREVVGRTTMDSIIGADREKIAPEILEIMQRVLDDYKSGLDVIKVNVTKAEAPTQVKDAFDDAIQAREDQNRFKNQAETYAKRVIPVARGNAARIIEDATAYRSRLISKAQGEASRFEQLSTAYLKAPDVTRERLYLETMEQVLEKSSKVMIDSSSGNNMLYLPLDKMQSGGAGSGSSDSDAARAAVSSVLESGLRNSAVTTSTVNGVRSSVREGR</sequence>
<keyword evidence="3" id="KW-1133">Transmembrane helix</keyword>
<keyword evidence="6" id="KW-0378">Hydrolase</keyword>
<name>A0A317C6E1_9GAMM</name>
<feature type="domain" description="Band 7" evidence="5">
    <location>
        <begin position="82"/>
        <end position="253"/>
    </location>
</feature>
<keyword evidence="3" id="KW-0812">Transmembrane</keyword>
<dbReference type="Gene3D" id="3.30.479.30">
    <property type="entry name" value="Band 7 domain"/>
    <property type="match status" value="1"/>
</dbReference>
<dbReference type="PANTHER" id="PTHR42911:SF2">
    <property type="entry name" value="PROHIBITIN FAMILY PROTEIN"/>
    <property type="match status" value="1"/>
</dbReference>
<evidence type="ECO:0000256" key="2">
    <source>
        <dbReference type="ARBA" id="ARBA00006971"/>
    </source>
</evidence>
<dbReference type="PANTHER" id="PTHR42911">
    <property type="entry name" value="MODULATOR OF FTSH PROTEASE HFLC"/>
    <property type="match status" value="1"/>
</dbReference>
<keyword evidence="6" id="KW-0645">Protease</keyword>
<gene>
    <name evidence="6" type="primary">hflK</name>
    <name evidence="6" type="ORF">DKT75_21575</name>
</gene>
<protein>
    <recommendedName>
        <fullName evidence="3">Protein HflK</fullName>
    </recommendedName>
</protein>
<evidence type="ECO:0000256" key="4">
    <source>
        <dbReference type="SAM" id="MobiDB-lite"/>
    </source>
</evidence>
<feature type="transmembrane region" description="Helical" evidence="3">
    <location>
        <begin position="67"/>
        <end position="87"/>
    </location>
</feature>
<dbReference type="SMART" id="SM00244">
    <property type="entry name" value="PHB"/>
    <property type="match status" value="1"/>
</dbReference>
<comment type="subcellular location">
    <subcellularLocation>
        <location evidence="1">Membrane</location>
        <topology evidence="1">Single-pass membrane protein</topology>
    </subcellularLocation>
</comment>
<reference evidence="6 7" key="1">
    <citation type="submission" date="2018-05" db="EMBL/GenBank/DDBJ databases">
        <title>Leucothrix arctica sp. nov., isolated from Arctic seawater.</title>
        <authorList>
            <person name="Choi A."/>
            <person name="Baek K."/>
        </authorList>
    </citation>
    <scope>NUCLEOTIDE SEQUENCE [LARGE SCALE GENOMIC DNA]</scope>
    <source>
        <strain evidence="6 7">IMCC9719</strain>
    </source>
</reference>
<dbReference type="Pfam" id="PF12221">
    <property type="entry name" value="HflK_N"/>
    <property type="match status" value="1"/>
</dbReference>
<keyword evidence="3" id="KW-0472">Membrane</keyword>
<dbReference type="InterPro" id="IPR020980">
    <property type="entry name" value="Membrane_HflK_N"/>
</dbReference>
<dbReference type="GO" id="GO:0008233">
    <property type="term" value="F:peptidase activity"/>
    <property type="evidence" value="ECO:0007669"/>
    <property type="project" value="UniProtKB-KW"/>
</dbReference>
<comment type="similarity">
    <text evidence="2 3">Belongs to the band 7/mec-2 family. HflK subfamily.</text>
</comment>
<organism evidence="6 7">
    <name type="scientific">Leucothrix arctica</name>
    <dbReference type="NCBI Taxonomy" id="1481894"/>
    <lineage>
        <taxon>Bacteria</taxon>
        <taxon>Pseudomonadati</taxon>
        <taxon>Pseudomonadota</taxon>
        <taxon>Gammaproteobacteria</taxon>
        <taxon>Thiotrichales</taxon>
        <taxon>Thiotrichaceae</taxon>
        <taxon>Leucothrix</taxon>
    </lineage>
</organism>
<dbReference type="InterPro" id="IPR010201">
    <property type="entry name" value="HflK"/>
</dbReference>
<dbReference type="Proteomes" id="UP000245506">
    <property type="component" value="Unassembled WGS sequence"/>
</dbReference>
<comment type="subunit">
    <text evidence="3">HflC and HflK may interact to form a multimeric complex.</text>
</comment>
<feature type="compositionally biased region" description="Basic and acidic residues" evidence="4">
    <location>
        <begin position="8"/>
        <end position="21"/>
    </location>
</feature>
<dbReference type="CDD" id="cd03404">
    <property type="entry name" value="SPFH_HflK"/>
    <property type="match status" value="1"/>
</dbReference>
<evidence type="ECO:0000256" key="1">
    <source>
        <dbReference type="ARBA" id="ARBA00004167"/>
    </source>
</evidence>
<dbReference type="GO" id="GO:0016020">
    <property type="term" value="C:membrane"/>
    <property type="evidence" value="ECO:0007669"/>
    <property type="project" value="UniProtKB-SubCell"/>
</dbReference>
<dbReference type="OrthoDB" id="9779595at2"/>
<comment type="caution">
    <text evidence="6">The sequence shown here is derived from an EMBL/GenBank/DDBJ whole genome shotgun (WGS) entry which is preliminary data.</text>
</comment>
<dbReference type="NCBIfam" id="TIGR01933">
    <property type="entry name" value="hflK"/>
    <property type="match status" value="1"/>
</dbReference>